<evidence type="ECO:0000259" key="6">
    <source>
        <dbReference type="PROSITE" id="PS50928"/>
    </source>
</evidence>
<keyword evidence="3 5" id="KW-1133">Transmembrane helix</keyword>
<dbReference type="RefSeq" id="WP_229343664.1">
    <property type="nucleotide sequence ID" value="NZ_JAJFAT010000002.1"/>
</dbReference>
<organism evidence="7 8">
    <name type="scientific">Halanaerobium polyolivorans</name>
    <dbReference type="NCBI Taxonomy" id="2886943"/>
    <lineage>
        <taxon>Bacteria</taxon>
        <taxon>Bacillati</taxon>
        <taxon>Bacillota</taxon>
        <taxon>Clostridia</taxon>
        <taxon>Halanaerobiales</taxon>
        <taxon>Halanaerobiaceae</taxon>
        <taxon>Halanaerobium</taxon>
    </lineage>
</organism>
<evidence type="ECO:0000256" key="3">
    <source>
        <dbReference type="ARBA" id="ARBA00022989"/>
    </source>
</evidence>
<feature type="domain" description="ABC transmembrane type-1" evidence="6">
    <location>
        <begin position="160"/>
        <end position="356"/>
    </location>
</feature>
<comment type="similarity">
    <text evidence="5">Belongs to the binding-protein-dependent transport system permease family.</text>
</comment>
<dbReference type="PANTHER" id="PTHR43839">
    <property type="entry name" value="OPPC IN A BINDING PROTEIN-DEPENDENT TRANSPORT SYSTEM"/>
    <property type="match status" value="1"/>
</dbReference>
<name>A0AAW4WWP0_9FIRM</name>
<dbReference type="PANTHER" id="PTHR43839:SF1">
    <property type="entry name" value="OPPC IN A BINDING PROTEIN-DEPENDENT TRANSPORT SYSTEM"/>
    <property type="match status" value="1"/>
</dbReference>
<comment type="caution">
    <text evidence="7">The sequence shown here is derived from an EMBL/GenBank/DDBJ whole genome shotgun (WGS) entry which is preliminary data.</text>
</comment>
<comment type="subcellular location">
    <subcellularLocation>
        <location evidence="5">Cell membrane</location>
        <topology evidence="5">Multi-pass membrane protein</topology>
    </subcellularLocation>
    <subcellularLocation>
        <location evidence="1">Membrane</location>
        <topology evidence="1">Multi-pass membrane protein</topology>
    </subcellularLocation>
</comment>
<dbReference type="InterPro" id="IPR025966">
    <property type="entry name" value="OppC_N"/>
</dbReference>
<sequence length="368" mass="41770">MKQIKSITKQTKENILKSNNLLWKRKWKIFKKNKFALSAALLIILLYILAIFAPFFAPYSPNRNFRNKFFHPPTRIQIRDEAGFRSPYIYKTEVKGWADYEINREKKYPLRFFTRGDEYQLFGLINTDLHLFQVEGDIPIFLLGSDNYGRDLFTRILYGARVSLFIGFGAIIITTFFGLIIGGISGYYGGWIDNLVMRIVEVIMSIPSFYLLLALAAVLPVEISSGFRFFLIISILAFQGWAGMARVIRGMVLSVKEKEYVAAAKAMGARDKRIIAKHILPATTTYVIIRATIAIPGYIIMESGLSFIGLGIQEPSASWGNMLTAAQNITKISDFPWLLLPGFFIFLTVLSYNILGDGLRDALDPKHK</sequence>
<dbReference type="GO" id="GO:0055085">
    <property type="term" value="P:transmembrane transport"/>
    <property type="evidence" value="ECO:0007669"/>
    <property type="project" value="InterPro"/>
</dbReference>
<feature type="transmembrane region" description="Helical" evidence="5">
    <location>
        <begin position="335"/>
        <end position="355"/>
    </location>
</feature>
<dbReference type="InterPro" id="IPR000515">
    <property type="entry name" value="MetI-like"/>
</dbReference>
<dbReference type="SUPFAM" id="SSF161098">
    <property type="entry name" value="MetI-like"/>
    <property type="match status" value="1"/>
</dbReference>
<proteinExistence type="inferred from homology"/>
<evidence type="ECO:0000313" key="8">
    <source>
        <dbReference type="Proteomes" id="UP001199296"/>
    </source>
</evidence>
<evidence type="ECO:0000256" key="1">
    <source>
        <dbReference type="ARBA" id="ARBA00004141"/>
    </source>
</evidence>
<protein>
    <submittedName>
        <fullName evidence="7">ABC transporter permease</fullName>
    </submittedName>
</protein>
<dbReference type="PROSITE" id="PS50928">
    <property type="entry name" value="ABC_TM1"/>
    <property type="match status" value="1"/>
</dbReference>
<feature type="transmembrane region" description="Helical" evidence="5">
    <location>
        <begin position="199"/>
        <end position="221"/>
    </location>
</feature>
<dbReference type="EMBL" id="JAJFAT010000002">
    <property type="protein sequence ID" value="MCC3144123.1"/>
    <property type="molecule type" value="Genomic_DNA"/>
</dbReference>
<dbReference type="AlphaFoldDB" id="A0AAW4WWP0"/>
<feature type="transmembrane region" description="Helical" evidence="5">
    <location>
        <begin position="162"/>
        <end position="187"/>
    </location>
</feature>
<keyword evidence="5" id="KW-0813">Transport</keyword>
<gene>
    <name evidence="7" type="ORF">LJ207_02170</name>
</gene>
<feature type="transmembrane region" description="Helical" evidence="5">
    <location>
        <begin position="35"/>
        <end position="57"/>
    </location>
</feature>
<evidence type="ECO:0000256" key="2">
    <source>
        <dbReference type="ARBA" id="ARBA00022692"/>
    </source>
</evidence>
<dbReference type="GO" id="GO:0005886">
    <property type="term" value="C:plasma membrane"/>
    <property type="evidence" value="ECO:0007669"/>
    <property type="project" value="UniProtKB-SubCell"/>
</dbReference>
<evidence type="ECO:0000313" key="7">
    <source>
        <dbReference type="EMBL" id="MCC3144123.1"/>
    </source>
</evidence>
<dbReference type="Proteomes" id="UP001199296">
    <property type="component" value="Unassembled WGS sequence"/>
</dbReference>
<accession>A0AAW4WWP0</accession>
<keyword evidence="8" id="KW-1185">Reference proteome</keyword>
<dbReference type="InterPro" id="IPR035906">
    <property type="entry name" value="MetI-like_sf"/>
</dbReference>
<feature type="transmembrane region" description="Helical" evidence="5">
    <location>
        <begin position="279"/>
        <end position="301"/>
    </location>
</feature>
<keyword evidence="2 5" id="KW-0812">Transmembrane</keyword>
<feature type="transmembrane region" description="Helical" evidence="5">
    <location>
        <begin position="227"/>
        <end position="248"/>
    </location>
</feature>
<dbReference type="CDD" id="cd06261">
    <property type="entry name" value="TM_PBP2"/>
    <property type="match status" value="1"/>
</dbReference>
<reference evidence="7 8" key="1">
    <citation type="submission" date="2021-10" db="EMBL/GenBank/DDBJ databases">
        <authorList>
            <person name="Grouzdev D.S."/>
            <person name="Pantiukh K.S."/>
            <person name="Krutkina M.S."/>
        </authorList>
    </citation>
    <scope>NUCLEOTIDE SEQUENCE [LARGE SCALE GENOMIC DNA]</scope>
    <source>
        <strain evidence="7 8">Z-7514</strain>
    </source>
</reference>
<dbReference type="Pfam" id="PF12911">
    <property type="entry name" value="OppC_N"/>
    <property type="match status" value="1"/>
</dbReference>
<dbReference type="Gene3D" id="1.10.3720.10">
    <property type="entry name" value="MetI-like"/>
    <property type="match status" value="1"/>
</dbReference>
<keyword evidence="4 5" id="KW-0472">Membrane</keyword>
<evidence type="ECO:0000256" key="5">
    <source>
        <dbReference type="RuleBase" id="RU363032"/>
    </source>
</evidence>
<dbReference type="Pfam" id="PF00528">
    <property type="entry name" value="BPD_transp_1"/>
    <property type="match status" value="1"/>
</dbReference>
<evidence type="ECO:0000256" key="4">
    <source>
        <dbReference type="ARBA" id="ARBA00023136"/>
    </source>
</evidence>